<sequence length="187" mass="17535">MKNRLIKAAAASAIAAAAVFAAPAIANAYTPAPVGGSSVTVTAGGTVTIAFNNFEPNESVTGTLTGENAAAGSVAFVKFAVTSTSTTKAANAAGEVAFQVTLPANATGEYTLTAAGTVSGASTVTIAVPAAAGGTGGTGGSGTLPATGGDNAALLGLWIGGGALALAGGSIAVASTVRRHRNAEAAA</sequence>
<reference evidence="2 3" key="1">
    <citation type="submission" date="2024-08" db="EMBL/GenBank/DDBJ databases">
        <title>Heavy metals resistant antinobacteria isolated from wastewater.</title>
        <authorList>
            <person name="Roman Ponce B."/>
            <person name="Blanco Mercado M.A."/>
            <person name="Avila Aldana I.N."/>
            <person name="Morales Arrieta S."/>
        </authorList>
    </citation>
    <scope>NUCLEOTIDE SEQUENCE [LARGE SCALE GENOMIC DNA]</scope>
    <source>
        <strain evidence="3">sma-1</strain>
    </source>
</reference>
<accession>A0ABV5EMN8</accession>
<proteinExistence type="predicted"/>
<feature type="chain" id="PRO_5046987551" description="LPXTG-motif cell wall anchor domain-containing protein" evidence="1">
    <location>
        <begin position="29"/>
        <end position="187"/>
    </location>
</feature>
<comment type="caution">
    <text evidence="2">The sequence shown here is derived from an EMBL/GenBank/DDBJ whole genome shotgun (WGS) entry which is preliminary data.</text>
</comment>
<keyword evidence="1" id="KW-0732">Signal</keyword>
<evidence type="ECO:0000256" key="1">
    <source>
        <dbReference type="SAM" id="SignalP"/>
    </source>
</evidence>
<protein>
    <recommendedName>
        <fullName evidence="4">LPXTG-motif cell wall anchor domain-containing protein</fullName>
    </recommendedName>
</protein>
<organism evidence="2 3">
    <name type="scientific">Microbacterium plantarum</name>
    <dbReference type="NCBI Taxonomy" id="1816425"/>
    <lineage>
        <taxon>Bacteria</taxon>
        <taxon>Bacillati</taxon>
        <taxon>Actinomycetota</taxon>
        <taxon>Actinomycetes</taxon>
        <taxon>Micrococcales</taxon>
        <taxon>Microbacteriaceae</taxon>
        <taxon>Microbacterium</taxon>
    </lineage>
</organism>
<feature type="signal peptide" evidence="1">
    <location>
        <begin position="1"/>
        <end position="28"/>
    </location>
</feature>
<evidence type="ECO:0000313" key="2">
    <source>
        <dbReference type="EMBL" id="MFB8891235.1"/>
    </source>
</evidence>
<keyword evidence="3" id="KW-1185">Reference proteome</keyword>
<evidence type="ECO:0008006" key="4">
    <source>
        <dbReference type="Google" id="ProtNLM"/>
    </source>
</evidence>
<dbReference type="EMBL" id="JBHLHV010000001">
    <property type="protein sequence ID" value="MFB8891235.1"/>
    <property type="molecule type" value="Genomic_DNA"/>
</dbReference>
<dbReference type="RefSeq" id="WP_112617803.1">
    <property type="nucleotide sequence ID" value="NZ_JBHLHV010000001.1"/>
</dbReference>
<evidence type="ECO:0000313" key="3">
    <source>
        <dbReference type="Proteomes" id="UP001589643"/>
    </source>
</evidence>
<dbReference type="Proteomes" id="UP001589643">
    <property type="component" value="Unassembled WGS sequence"/>
</dbReference>
<name>A0ABV5EMN8_9MICO</name>
<gene>
    <name evidence="2" type="ORF">AB7P39_00115</name>
</gene>